<dbReference type="PANTHER" id="PTHR33924:SF5">
    <property type="entry name" value="CATION-TRANSPORTING ATPASE"/>
    <property type="match status" value="1"/>
</dbReference>
<dbReference type="PANTHER" id="PTHR33924">
    <property type="entry name" value="CATION-TRANSPORTING ATPASE"/>
    <property type="match status" value="1"/>
</dbReference>
<feature type="compositionally biased region" description="Basic and acidic residues" evidence="1">
    <location>
        <begin position="31"/>
        <end position="40"/>
    </location>
</feature>
<dbReference type="Proteomes" id="UP001515500">
    <property type="component" value="Chromosome 7"/>
</dbReference>
<feature type="compositionally biased region" description="Basic and acidic residues" evidence="1">
    <location>
        <begin position="61"/>
        <end position="71"/>
    </location>
</feature>
<accession>A0AB40BQP1</accession>
<gene>
    <name evidence="3" type="primary">LOC120265880</name>
</gene>
<organism evidence="2 3">
    <name type="scientific">Dioscorea cayennensis subsp. rotundata</name>
    <name type="common">White Guinea yam</name>
    <name type="synonym">Dioscorea rotundata</name>
    <dbReference type="NCBI Taxonomy" id="55577"/>
    <lineage>
        <taxon>Eukaryota</taxon>
        <taxon>Viridiplantae</taxon>
        <taxon>Streptophyta</taxon>
        <taxon>Embryophyta</taxon>
        <taxon>Tracheophyta</taxon>
        <taxon>Spermatophyta</taxon>
        <taxon>Magnoliopsida</taxon>
        <taxon>Liliopsida</taxon>
        <taxon>Dioscoreales</taxon>
        <taxon>Dioscoreaceae</taxon>
        <taxon>Dioscorea</taxon>
    </lineage>
</organism>
<evidence type="ECO:0000313" key="3">
    <source>
        <dbReference type="RefSeq" id="XP_039129776.1"/>
    </source>
</evidence>
<dbReference type="GeneID" id="120265880"/>
<name>A0AB40BQP1_DIOCR</name>
<sequence>MCVCSNLESELVFPGSGGRSLSKGESAEMPDENKKRKISPDPDSSLRLGHNKGNDAAISEQNKKVRTDIERNSSLPAGSGVLARSSTIGEKPLCPCKKLGQVVPVDGSGCSSTAPPVEESESLKIWKEMKRNGFLSSPHGGVPLTKNRGQQCTKKKHDEQKKKPKRIKKEKENMFIKFAAPSGLLSGCNPGIIKCVKNSKQVHSKIEAMLQLVHYCSQVKSGCSDLLEVGILRGDNEIEEQKTAHYGAANQFSPSLSNLVCDDTLKSSLNVTTNSEKSISASNEESSANEKTVYLLSLKGASVASLWLELLQFDINCRLAALDLSKRRFRNVMKVEMPNLLSVEFSSSQRSKPCSEHPSVVDKHEKRWRALYGQMCTALKEEEKHLESLSIQVQNMRVLCDKGLKYGTADGRPVFGSAEDPRLRKPDKLELESLIMAAAASIYSTSSLTMARENAT</sequence>
<proteinExistence type="predicted"/>
<reference evidence="3" key="1">
    <citation type="submission" date="2025-08" db="UniProtKB">
        <authorList>
            <consortium name="RefSeq"/>
        </authorList>
    </citation>
    <scope>IDENTIFICATION</scope>
</reference>
<dbReference type="AlphaFoldDB" id="A0AB40BQP1"/>
<feature type="region of interest" description="Disordered" evidence="1">
    <location>
        <begin position="136"/>
        <end position="166"/>
    </location>
</feature>
<protein>
    <submittedName>
        <fullName evidence="3">Uncharacterized protein LOC120265880</fullName>
    </submittedName>
</protein>
<feature type="region of interest" description="Disordered" evidence="1">
    <location>
        <begin position="1"/>
        <end position="83"/>
    </location>
</feature>
<dbReference type="RefSeq" id="XP_039129776.1">
    <property type="nucleotide sequence ID" value="XM_039273842.1"/>
</dbReference>
<evidence type="ECO:0000256" key="1">
    <source>
        <dbReference type="SAM" id="MobiDB-lite"/>
    </source>
</evidence>
<keyword evidence="2" id="KW-1185">Reference proteome</keyword>
<evidence type="ECO:0000313" key="2">
    <source>
        <dbReference type="Proteomes" id="UP001515500"/>
    </source>
</evidence>